<comment type="similarity">
    <text evidence="4">Belongs to the cyclin family.</text>
</comment>
<dbReference type="FunFam" id="1.10.472.10:FF:000001">
    <property type="entry name" value="G2/mitotic-specific cyclin"/>
    <property type="match status" value="1"/>
</dbReference>
<dbReference type="InterPro" id="IPR046965">
    <property type="entry name" value="Cyclin_A/B-like"/>
</dbReference>
<feature type="domain" description="Cyclin-like" evidence="6">
    <location>
        <begin position="321"/>
        <end position="405"/>
    </location>
</feature>
<dbReference type="STRING" id="703135.A0A2A9NAP4"/>
<name>A0A2A9NAP4_9AGAR</name>
<dbReference type="PIRSF" id="PIRSF001771">
    <property type="entry name" value="Cyclin_A_B_D_E"/>
    <property type="match status" value="1"/>
</dbReference>
<dbReference type="SUPFAM" id="SSF47954">
    <property type="entry name" value="Cyclin-like"/>
    <property type="match status" value="2"/>
</dbReference>
<dbReference type="SMART" id="SM00385">
    <property type="entry name" value="CYCLIN"/>
    <property type="match status" value="2"/>
</dbReference>
<keyword evidence="9" id="KW-1185">Reference proteome</keyword>
<dbReference type="InterPro" id="IPR039361">
    <property type="entry name" value="Cyclin"/>
</dbReference>
<dbReference type="GO" id="GO:0044772">
    <property type="term" value="P:mitotic cell cycle phase transition"/>
    <property type="evidence" value="ECO:0007669"/>
    <property type="project" value="InterPro"/>
</dbReference>
<feature type="region of interest" description="Disordered" evidence="5">
    <location>
        <begin position="562"/>
        <end position="590"/>
    </location>
</feature>
<dbReference type="Pfam" id="PF02984">
    <property type="entry name" value="Cyclin_C"/>
    <property type="match status" value="1"/>
</dbReference>
<evidence type="ECO:0000256" key="3">
    <source>
        <dbReference type="ARBA" id="ARBA00023306"/>
    </source>
</evidence>
<dbReference type="InterPro" id="IPR048258">
    <property type="entry name" value="Cyclins_cyclin-box"/>
</dbReference>
<dbReference type="AlphaFoldDB" id="A0A2A9NAP4"/>
<dbReference type="EMBL" id="KZ302077">
    <property type="protein sequence ID" value="PFH48095.1"/>
    <property type="molecule type" value="Genomic_DNA"/>
</dbReference>
<feature type="domain" description="Cyclin-like" evidence="6">
    <location>
        <begin position="418"/>
        <end position="499"/>
    </location>
</feature>
<evidence type="ECO:0000256" key="5">
    <source>
        <dbReference type="SAM" id="MobiDB-lite"/>
    </source>
</evidence>
<accession>A0A2A9NAP4</accession>
<dbReference type="Pfam" id="PF00134">
    <property type="entry name" value="Cyclin_N"/>
    <property type="match status" value="1"/>
</dbReference>
<evidence type="ECO:0000259" key="7">
    <source>
        <dbReference type="SMART" id="SM01332"/>
    </source>
</evidence>
<dbReference type="PANTHER" id="PTHR10177">
    <property type="entry name" value="CYCLINS"/>
    <property type="match status" value="1"/>
</dbReference>
<proteinExistence type="inferred from homology"/>
<feature type="region of interest" description="Disordered" evidence="5">
    <location>
        <begin position="1"/>
        <end position="57"/>
    </location>
</feature>
<evidence type="ECO:0000259" key="6">
    <source>
        <dbReference type="SMART" id="SM00385"/>
    </source>
</evidence>
<dbReference type="InterPro" id="IPR036915">
    <property type="entry name" value="Cyclin-like_sf"/>
</dbReference>
<keyword evidence="1" id="KW-0132">Cell division</keyword>
<protein>
    <submittedName>
        <fullName evidence="8">Uncharacterized protein</fullName>
    </submittedName>
</protein>
<evidence type="ECO:0000256" key="2">
    <source>
        <dbReference type="ARBA" id="ARBA00023127"/>
    </source>
</evidence>
<dbReference type="Proteomes" id="UP000242287">
    <property type="component" value="Unassembled WGS sequence"/>
</dbReference>
<dbReference type="PROSITE" id="PS00292">
    <property type="entry name" value="CYCLINS"/>
    <property type="match status" value="1"/>
</dbReference>
<keyword evidence="2 4" id="KW-0195">Cyclin</keyword>
<feature type="compositionally biased region" description="Basic and acidic residues" evidence="5">
    <location>
        <begin position="217"/>
        <end position="226"/>
    </location>
</feature>
<evidence type="ECO:0000313" key="9">
    <source>
        <dbReference type="Proteomes" id="UP000242287"/>
    </source>
</evidence>
<gene>
    <name evidence="8" type="ORF">AMATHDRAFT_66250</name>
</gene>
<reference evidence="8 9" key="1">
    <citation type="submission" date="2014-02" db="EMBL/GenBank/DDBJ databases">
        <title>Transposable element dynamics among asymbiotic and ectomycorrhizal Amanita fungi.</title>
        <authorList>
            <consortium name="DOE Joint Genome Institute"/>
            <person name="Hess J."/>
            <person name="Skrede I."/>
            <person name="Wolfe B."/>
            <person name="LaButti K."/>
            <person name="Ohm R.A."/>
            <person name="Grigoriev I.V."/>
            <person name="Pringle A."/>
        </authorList>
    </citation>
    <scope>NUCLEOTIDE SEQUENCE [LARGE SCALE GENOMIC DNA]</scope>
    <source>
        <strain evidence="8 9">SKay4041</strain>
    </source>
</reference>
<dbReference type="Gene3D" id="1.10.472.10">
    <property type="entry name" value="Cyclin-like"/>
    <property type="match status" value="2"/>
</dbReference>
<feature type="compositionally biased region" description="Low complexity" evidence="5">
    <location>
        <begin position="29"/>
        <end position="49"/>
    </location>
</feature>
<keyword evidence="3" id="KW-0131">Cell cycle</keyword>
<dbReference type="InterPro" id="IPR013763">
    <property type="entry name" value="Cyclin-like_dom"/>
</dbReference>
<evidence type="ECO:0000256" key="1">
    <source>
        <dbReference type="ARBA" id="ARBA00022618"/>
    </source>
</evidence>
<organism evidence="8 9">
    <name type="scientific">Amanita thiersii Skay4041</name>
    <dbReference type="NCBI Taxonomy" id="703135"/>
    <lineage>
        <taxon>Eukaryota</taxon>
        <taxon>Fungi</taxon>
        <taxon>Dikarya</taxon>
        <taxon>Basidiomycota</taxon>
        <taxon>Agaricomycotina</taxon>
        <taxon>Agaricomycetes</taxon>
        <taxon>Agaricomycetidae</taxon>
        <taxon>Agaricales</taxon>
        <taxon>Pluteineae</taxon>
        <taxon>Amanitaceae</taxon>
        <taxon>Amanita</taxon>
    </lineage>
</organism>
<dbReference type="GO" id="GO:0016538">
    <property type="term" value="F:cyclin-dependent protein serine/threonine kinase regulator activity"/>
    <property type="evidence" value="ECO:0007669"/>
    <property type="project" value="InterPro"/>
</dbReference>
<dbReference type="InterPro" id="IPR006671">
    <property type="entry name" value="Cyclin_N"/>
</dbReference>
<dbReference type="SMART" id="SM01332">
    <property type="entry name" value="Cyclin_C"/>
    <property type="match status" value="1"/>
</dbReference>
<dbReference type="InterPro" id="IPR004367">
    <property type="entry name" value="Cyclin_C-dom"/>
</dbReference>
<evidence type="ECO:0000313" key="8">
    <source>
        <dbReference type="EMBL" id="PFH48095.1"/>
    </source>
</evidence>
<evidence type="ECO:0000256" key="4">
    <source>
        <dbReference type="RuleBase" id="RU000383"/>
    </source>
</evidence>
<dbReference type="CDD" id="cd20512">
    <property type="entry name" value="CYCLIN_CLBs_yeast_rpt2"/>
    <property type="match status" value="1"/>
</dbReference>
<feature type="region of interest" description="Disordered" evidence="5">
    <location>
        <begin position="159"/>
        <end position="226"/>
    </location>
</feature>
<dbReference type="OrthoDB" id="5590282at2759"/>
<feature type="domain" description="Cyclin C-terminal" evidence="7">
    <location>
        <begin position="414"/>
        <end position="528"/>
    </location>
</feature>
<dbReference type="GO" id="GO:0051301">
    <property type="term" value="P:cell division"/>
    <property type="evidence" value="ECO:0007669"/>
    <property type="project" value="UniProtKB-KW"/>
</dbReference>
<sequence length="590" mass="66820">MASNIPVRRPARTTRAAVKDAENNIARVTRPTTRAKTLAAAATATTSTREPVFTRPPSSTVAKAKLENGSVATSVKTRRGALLEVTKQVTNNNAGKVKATAKGKEKETDVAPTKTKPVLVDVRKPLQDAARPITRRTIKPISTAAATVTKPTVARKTTRQIKSAASIPKTISEKPRQPATRVVKSSVRSAPETQPIAPSSLRKRTSNLDDDPMEEEREFKRQHTERDVEMLPPRDESQLEVDTVAADLVHIDIETVPVQATSEQLWTDLDADDIEDPLMASEYIIDICDYWKRIELESLPNSNYMDYQKELSWHFRSVLVDWLIEVHGRFRFLQETLFLCVNILDRFLSVRSVSVAKFQLVGVACLLIACKYEETCSPSVNEMAYITQGQYQPDEIIRAEQYVLKALDWDLKYPGPLGWLRRGSKADDYEEKARTIAKYLMEIGCMERKLISTTPSKLAAAALWFARLVIGREEWTPNLAHYTTYTEAELMPTVNHILNYILQPTTYQVLYKKYASKKYMKCSIYLNNWARQRWSEGTAVELGKHVEWLKADVRTLRKTRSTNGDLEVDSESKQHAAQSDAQRRRSMAFQ</sequence>